<keyword evidence="2" id="KW-0167">Capsid protein</keyword>
<feature type="region of interest" description="Disordered" evidence="4">
    <location>
        <begin position="1"/>
        <end position="25"/>
    </location>
</feature>
<dbReference type="SUPFAM" id="SSF88633">
    <property type="entry name" value="Positive stranded ssRNA viruses"/>
    <property type="match status" value="3"/>
</dbReference>
<feature type="domain" description="Picornavirus capsid" evidence="5">
    <location>
        <begin position="467"/>
        <end position="540"/>
    </location>
</feature>
<dbReference type="InterPro" id="IPR029053">
    <property type="entry name" value="Viral_coat"/>
</dbReference>
<sequence>MKAITSAKNKATAKMASSKNSINSTKAGLKNIGDKASAAHSRAVDAKDSMVTKANKYGTKASDLYDTANSMFESGRAKYESLKQKASEFKETLKKDAGNGAVLGATNEPDVSAMEAEGVEIPAPNFDLPMEEGANGMETIDTLQQEDPVEESVMNQEIVEHPGDTNVRMFESPINDNYHLDSIKTWLTRQHLVSTAQPLASAGVALNNNLLRKIAKGKLDYFRYFRCDFDVILRWNVPKTVYGTFVLMFDYVSNTLNLQPPNVDFNANPIKILCDLNSGEARIKIPYFYPTSVWDLSETFCLGGVSASYLFGPQSVTDTLITPSFNTYVTCTNITVSTPFPASLFPQGNAITKGLQIGGMDGWMDRTPYGFKFPKVEEESPTVDYQAHGNQVIRTFVEGLNLTRQDGFDPAIPTGRVQLPVKPIPDDATFSDYHQLCAIPSYEVIANSSAGYETVLLYPHYWLDFVRQFHPMVRCDFTVTLRVVCSSFHTGRVRIVYVPRSDGTTLVQTGDPQAMAYAPSILWDIQDESQITFEVPYGNVLDFNRFPGIIIYHEVPFVSAFGASAPVGLVMTTTCSNVSVLGYHHATIPYKRFPRWSSLPSSQTPLTVSQSLGVLGFYSPTHSSDDETNTSISTTCRRPTEYATIVFDNTTSEKFLSPYYDLLTSNPTATGVSYRGSYLAHFLCRFAGWRGSLKVSLVCKNTDARFRVRIQFPESNGDQGELWSELNYFEFTLPYMCRYTFVSGTYISAYPSFFVELLGVDLTTVGTPVTMFLSTLADFTPLMPARPLAIPTTSSQASDV</sequence>
<dbReference type="InterPro" id="IPR033703">
    <property type="entry name" value="Rhv-like"/>
</dbReference>
<dbReference type="Gene3D" id="2.60.120.20">
    <property type="match status" value="3"/>
</dbReference>
<reference evidence="6" key="1">
    <citation type="journal article" date="2024" name="Microb. Genom.">
        <title>The hidden RNA viruses in Blattodea (cockroach and termite).</title>
        <authorList>
            <person name="Fan J."/>
            <person name="Jiang S."/>
            <person name="Li W."/>
            <person name="Li J."/>
            <person name="Pang R."/>
            <person name="Wu H."/>
        </authorList>
    </citation>
    <scope>NUCLEOTIDE SEQUENCE</scope>
</reference>
<dbReference type="Pfam" id="PF00073">
    <property type="entry name" value="Rhv"/>
    <property type="match status" value="1"/>
</dbReference>
<organism evidence="6">
    <name type="scientific">Pericapritermes dicistro-like virus 2</name>
    <dbReference type="NCBI Taxonomy" id="3032224"/>
    <lineage>
        <taxon>Viruses</taxon>
        <taxon>Riboviria</taxon>
        <taxon>Orthornavirae</taxon>
        <taxon>Pisuviricota</taxon>
        <taxon>Pisoniviricetes</taxon>
        <taxon>Picornavirales</taxon>
        <taxon>Dicistroviridae</taxon>
    </lineage>
</organism>
<keyword evidence="3" id="KW-0946">Virion</keyword>
<name>A0AAT9JFP9_9VIRU</name>
<evidence type="ECO:0000256" key="4">
    <source>
        <dbReference type="SAM" id="MobiDB-lite"/>
    </source>
</evidence>
<evidence type="ECO:0000259" key="5">
    <source>
        <dbReference type="Pfam" id="PF00073"/>
    </source>
</evidence>
<evidence type="ECO:0000256" key="2">
    <source>
        <dbReference type="ARBA" id="ARBA00022561"/>
    </source>
</evidence>
<dbReference type="InterPro" id="IPR001676">
    <property type="entry name" value="Picornavirus_capsid"/>
</dbReference>
<dbReference type="GO" id="GO:0019028">
    <property type="term" value="C:viral capsid"/>
    <property type="evidence" value="ECO:0007669"/>
    <property type="project" value="UniProtKB-KW"/>
</dbReference>
<feature type="compositionally biased region" description="Polar residues" evidence="4">
    <location>
        <begin position="15"/>
        <end position="25"/>
    </location>
</feature>
<accession>A0AAT9JFP9</accession>
<dbReference type="GO" id="GO:0005198">
    <property type="term" value="F:structural molecule activity"/>
    <property type="evidence" value="ECO:0007669"/>
    <property type="project" value="InterPro"/>
</dbReference>
<comment type="subcellular location">
    <subcellularLocation>
        <location evidence="1">Virion</location>
    </subcellularLocation>
</comment>
<protein>
    <recommendedName>
        <fullName evidence="5">Picornavirus capsid domain-containing protein</fullName>
    </recommendedName>
</protein>
<dbReference type="CDD" id="cd00205">
    <property type="entry name" value="rhv_like"/>
    <property type="match status" value="1"/>
</dbReference>
<dbReference type="EMBL" id="BK063192">
    <property type="protein sequence ID" value="DBA56446.1"/>
    <property type="molecule type" value="Genomic_RNA"/>
</dbReference>
<proteinExistence type="predicted"/>
<evidence type="ECO:0000256" key="3">
    <source>
        <dbReference type="ARBA" id="ARBA00022844"/>
    </source>
</evidence>
<evidence type="ECO:0000313" key="6">
    <source>
        <dbReference type="EMBL" id="DBA56446.1"/>
    </source>
</evidence>
<evidence type="ECO:0000256" key="1">
    <source>
        <dbReference type="ARBA" id="ARBA00004328"/>
    </source>
</evidence>